<protein>
    <submittedName>
        <fullName evidence="1">Uncharacterized protein</fullName>
    </submittedName>
</protein>
<evidence type="ECO:0000313" key="2">
    <source>
        <dbReference type="Proteomes" id="UP000670092"/>
    </source>
</evidence>
<proteinExistence type="predicted"/>
<dbReference type="AlphaFoldDB" id="A0A8H8D832"/>
<reference evidence="1 2" key="1">
    <citation type="submission" date="2021-01" db="EMBL/GenBank/DDBJ databases">
        <title>Chromosome-level genome assembly of a human fungal pathogen reveals clustering of transcriptionally co-regulated genes.</title>
        <authorList>
            <person name="Voorhies M."/>
            <person name="Cohen S."/>
            <person name="Shea T.P."/>
            <person name="Petrus S."/>
            <person name="Munoz J.F."/>
            <person name="Poplawski S."/>
            <person name="Goldman W.E."/>
            <person name="Michael T."/>
            <person name="Cuomo C.A."/>
            <person name="Sil A."/>
            <person name="Beyhan S."/>
        </authorList>
    </citation>
    <scope>NUCLEOTIDE SEQUENCE [LARGE SCALE GENOMIC DNA]</scope>
    <source>
        <strain evidence="1 2">G184AR</strain>
    </source>
</reference>
<gene>
    <name evidence="1" type="ORF">I7I52_01059</name>
</gene>
<dbReference type="VEuPathDB" id="FungiDB:I7I52_01059"/>
<name>A0A8H8D832_AJECA</name>
<dbReference type="EMBL" id="JAEVHI010000001">
    <property type="protein sequence ID" value="KAG5303153.1"/>
    <property type="molecule type" value="Genomic_DNA"/>
</dbReference>
<sequence>MEYPLVSLTYTLLWTMLRKQQMHLLKEAGTLHLLTLKHGTLVLRRPLAILLNCKVRVWASLILWLLLLQSPTGISSFQTLSCRKASSPREPSDGPLFHHYINF</sequence>
<dbReference type="Proteomes" id="UP000670092">
    <property type="component" value="Unassembled WGS sequence"/>
</dbReference>
<evidence type="ECO:0000313" key="1">
    <source>
        <dbReference type="EMBL" id="KAG5303153.1"/>
    </source>
</evidence>
<accession>A0A8H8D832</accession>
<organism evidence="1 2">
    <name type="scientific">Ajellomyces capsulatus</name>
    <name type="common">Darling's disease fungus</name>
    <name type="synonym">Histoplasma capsulatum</name>
    <dbReference type="NCBI Taxonomy" id="5037"/>
    <lineage>
        <taxon>Eukaryota</taxon>
        <taxon>Fungi</taxon>
        <taxon>Dikarya</taxon>
        <taxon>Ascomycota</taxon>
        <taxon>Pezizomycotina</taxon>
        <taxon>Eurotiomycetes</taxon>
        <taxon>Eurotiomycetidae</taxon>
        <taxon>Onygenales</taxon>
        <taxon>Ajellomycetaceae</taxon>
        <taxon>Histoplasma</taxon>
    </lineage>
</organism>
<comment type="caution">
    <text evidence="1">The sequence shown here is derived from an EMBL/GenBank/DDBJ whole genome shotgun (WGS) entry which is preliminary data.</text>
</comment>